<evidence type="ECO:0000259" key="2">
    <source>
        <dbReference type="PROSITE" id="PS51837"/>
    </source>
</evidence>
<feature type="compositionally biased region" description="Polar residues" evidence="1">
    <location>
        <begin position="199"/>
        <end position="217"/>
    </location>
</feature>
<evidence type="ECO:0000313" key="3">
    <source>
        <dbReference type="EMBL" id="CAG9972566.1"/>
    </source>
</evidence>
<gene>
    <name evidence="3" type="ORF">CBYS24578_00001123</name>
</gene>
<name>A0A9N9U2F7_9HYPO</name>
<dbReference type="AlphaFoldDB" id="A0A9N9U2F7"/>
<dbReference type="EMBL" id="CABFNO020001240">
    <property type="protein sequence ID" value="CAG9972566.1"/>
    <property type="molecule type" value="Genomic_DNA"/>
</dbReference>
<feature type="domain" description="LITAF" evidence="2">
    <location>
        <begin position="99"/>
        <end position="181"/>
    </location>
</feature>
<dbReference type="SMART" id="SM00714">
    <property type="entry name" value="LITAF"/>
    <property type="match status" value="1"/>
</dbReference>
<comment type="caution">
    <text evidence="3">The sequence shown here is derived from an EMBL/GenBank/DDBJ whole genome shotgun (WGS) entry which is preliminary data.</text>
</comment>
<evidence type="ECO:0000313" key="4">
    <source>
        <dbReference type="Proteomes" id="UP000754883"/>
    </source>
</evidence>
<proteinExistence type="predicted"/>
<dbReference type="Proteomes" id="UP000754883">
    <property type="component" value="Unassembled WGS sequence"/>
</dbReference>
<evidence type="ECO:0000256" key="1">
    <source>
        <dbReference type="SAM" id="MobiDB-lite"/>
    </source>
</evidence>
<reference evidence="4" key="1">
    <citation type="submission" date="2019-06" db="EMBL/GenBank/DDBJ databases">
        <authorList>
            <person name="Broberg M."/>
        </authorList>
    </citation>
    <scope>NUCLEOTIDE SEQUENCE [LARGE SCALE GENOMIC DNA]</scope>
</reference>
<accession>A0A9N9U2F7</accession>
<feature type="region of interest" description="Disordered" evidence="1">
    <location>
        <begin position="198"/>
        <end position="217"/>
    </location>
</feature>
<feature type="region of interest" description="Disordered" evidence="1">
    <location>
        <begin position="30"/>
        <end position="77"/>
    </location>
</feature>
<sequence length="217" mass="23825">MSSQVAPDCATPPPSYAQVDRSKQAIDVEGSFVDQTQSSIDKRLAPVNDGGFPEVVVSSSDNTSTRRSHSAPMVHRNHSAVSINSTSKRNEAPSIMDRGDDLTVTPLHLLDDQADWVDCPFCRQRVETRVKYEASRQTHYAATGLFLTTIGGVALPYKKNWKCHITHVCTNCDKNVAHKKYGKEMVALGTPEHLRQVSRFASSSPAPGSRQSTNQTI</sequence>
<protein>
    <recommendedName>
        <fullName evidence="2">LITAF domain-containing protein</fullName>
    </recommendedName>
</protein>
<dbReference type="PROSITE" id="PS51837">
    <property type="entry name" value="LITAF"/>
    <property type="match status" value="1"/>
</dbReference>
<organism evidence="3 4">
    <name type="scientific">Clonostachys byssicola</name>
    <dbReference type="NCBI Taxonomy" id="160290"/>
    <lineage>
        <taxon>Eukaryota</taxon>
        <taxon>Fungi</taxon>
        <taxon>Dikarya</taxon>
        <taxon>Ascomycota</taxon>
        <taxon>Pezizomycotina</taxon>
        <taxon>Sordariomycetes</taxon>
        <taxon>Hypocreomycetidae</taxon>
        <taxon>Hypocreales</taxon>
        <taxon>Bionectriaceae</taxon>
        <taxon>Clonostachys</taxon>
    </lineage>
</organism>
<keyword evidence="4" id="KW-1185">Reference proteome</keyword>
<reference evidence="3 4" key="2">
    <citation type="submission" date="2021-10" db="EMBL/GenBank/DDBJ databases">
        <authorList>
            <person name="Piombo E."/>
        </authorList>
    </citation>
    <scope>NUCLEOTIDE SEQUENCE [LARGE SCALE GENOMIC DNA]</scope>
</reference>
<dbReference type="InterPro" id="IPR006629">
    <property type="entry name" value="LITAF"/>
</dbReference>
<dbReference type="Pfam" id="PF10601">
    <property type="entry name" value="zf-LITAF-like"/>
    <property type="match status" value="1"/>
</dbReference>
<dbReference type="OrthoDB" id="5599753at2759"/>